<dbReference type="Proteomes" id="UP000243739">
    <property type="component" value="Unassembled WGS sequence"/>
</dbReference>
<proteinExistence type="predicted"/>
<keyword evidence="2" id="KW-1133">Transmembrane helix</keyword>
<keyword evidence="1" id="KW-0175">Coiled coil</keyword>
<keyword evidence="2" id="KW-0812">Transmembrane</keyword>
<evidence type="ECO:0000313" key="3">
    <source>
        <dbReference type="EMBL" id="OEF98056.1"/>
    </source>
</evidence>
<feature type="transmembrane region" description="Helical" evidence="2">
    <location>
        <begin position="15"/>
        <end position="39"/>
    </location>
</feature>
<reference evidence="3 4" key="1">
    <citation type="submission" date="2016-09" db="EMBL/GenBank/DDBJ databases">
        <title>Draft genome sequence for the type strain of Vulcanibacillus modesticaldus BR, a strictly anaerobic, moderately thermophilic, and nitrate-reducing bacterium from deep sea-hydrothermal vents of the Mid-Atlantic Ridge.</title>
        <authorList>
            <person name="Abin C.A."/>
            <person name="Hollibaugh J.T."/>
        </authorList>
    </citation>
    <scope>NUCLEOTIDE SEQUENCE [LARGE SCALE GENOMIC DNA]</scope>
    <source>
        <strain evidence="3 4">BR</strain>
    </source>
</reference>
<dbReference type="OrthoDB" id="2971140at2"/>
<gene>
    <name evidence="3" type="ORF">BHF71_03275</name>
</gene>
<organism evidence="3 4">
    <name type="scientific">Vulcanibacillus modesticaldus</name>
    <dbReference type="NCBI Taxonomy" id="337097"/>
    <lineage>
        <taxon>Bacteria</taxon>
        <taxon>Bacillati</taxon>
        <taxon>Bacillota</taxon>
        <taxon>Bacilli</taxon>
        <taxon>Bacillales</taxon>
        <taxon>Bacillaceae</taxon>
        <taxon>Vulcanibacillus</taxon>
    </lineage>
</organism>
<evidence type="ECO:0000256" key="2">
    <source>
        <dbReference type="SAM" id="Phobius"/>
    </source>
</evidence>
<comment type="caution">
    <text evidence="3">The sequence shown here is derived from an EMBL/GenBank/DDBJ whole genome shotgun (WGS) entry which is preliminary data.</text>
</comment>
<accession>A0A1D2YSR1</accession>
<keyword evidence="2" id="KW-0472">Membrane</keyword>
<keyword evidence="4" id="KW-1185">Reference proteome</keyword>
<evidence type="ECO:0000256" key="1">
    <source>
        <dbReference type="SAM" id="Coils"/>
    </source>
</evidence>
<evidence type="ECO:0000313" key="4">
    <source>
        <dbReference type="Proteomes" id="UP000243739"/>
    </source>
</evidence>
<protein>
    <recommendedName>
        <fullName evidence="5">Fimbrial assembly protein</fullName>
    </recommendedName>
</protein>
<dbReference type="AlphaFoldDB" id="A0A1D2YSR1"/>
<dbReference type="STRING" id="337097.BHF71_03275"/>
<dbReference type="RefSeq" id="WP_069657356.1">
    <property type="nucleotide sequence ID" value="NZ_MIJF01000056.1"/>
</dbReference>
<feature type="coiled-coil region" evidence="1">
    <location>
        <begin position="45"/>
        <end position="72"/>
    </location>
</feature>
<dbReference type="EMBL" id="MIJF01000056">
    <property type="protein sequence ID" value="OEF98056.1"/>
    <property type="molecule type" value="Genomic_DNA"/>
</dbReference>
<sequence>MEINLLPEIPATKKFLWPIAIIAAILIISTSSLVSWHIWEKSRILADKNQQLELIKKQREQQQKILNKNKEDSQLFSAYLANYNSLIKKHVNLVPLIDDMSRLLPSNGYLYVVEWSEEGIINLIGEFPSLEVIGQYIQLLNELYWVKDISIKSVNESEFSLDLQSNQKSDRGQLMQFNMEIKIDLQSFYKKGATYNE</sequence>
<evidence type="ECO:0008006" key="5">
    <source>
        <dbReference type="Google" id="ProtNLM"/>
    </source>
</evidence>
<name>A0A1D2YSR1_9BACI</name>